<feature type="compositionally biased region" description="Low complexity" evidence="5">
    <location>
        <begin position="825"/>
        <end position="837"/>
    </location>
</feature>
<dbReference type="Proteomes" id="UP000694240">
    <property type="component" value="Chromosome 11"/>
</dbReference>
<protein>
    <submittedName>
        <fullName evidence="8">GAG-pre-integrase domain</fullName>
    </submittedName>
</protein>
<evidence type="ECO:0000256" key="1">
    <source>
        <dbReference type="ARBA" id="ARBA00022670"/>
    </source>
</evidence>
<keyword evidence="4" id="KW-0862">Zinc</keyword>
<dbReference type="EMBL" id="JAEFBK010000011">
    <property type="protein sequence ID" value="KAG7552508.1"/>
    <property type="molecule type" value="Genomic_DNA"/>
</dbReference>
<keyword evidence="1" id="KW-0645">Protease</keyword>
<keyword evidence="3" id="KW-0378">Hydrolase</keyword>
<keyword evidence="4" id="KW-0863">Zinc-finger</keyword>
<gene>
    <name evidence="8" type="ORF">ISN45_Aa06g031100</name>
</gene>
<sequence length="1571" mass="176309">MDIPTDLAFTKPICEKRTGTIGGLGVRKLTTKPDEASPDFEDWIANNALVVSWIKLTIDESLSSSLSHTDDSHELWTHIQKRFGVKNGQRVQRLKTELATCRQKGLAIEAYYGKLTQLWRSLADYQQAKTMEEVRKEREEDKLHQFLMGLDDTLYGAVKSALLSRVPLPTLEEAYNALTQDEESKILGRFVDERTDTVSFAVQAAPSSRNFSENRGQSNSCSVCGRQGHVSENCFQRIGYPPWWPDKPRHKSGNNFSKGNSNGAGRGINTVAVGSMKSKPLNSAQANHVFTQNGGNSSGAGFDVSRLTNPSLTSADRIGVSGLNDGDWKLLQAILDERKHATTERLSGKFFIESWIIDTGASNHMTGSLEFLVDVCDMAPVLIKLPDGRFTTSTKHGRVFFGSSLSLRDVLFVDGLRCHLISVSQLTRDRGCVFQITDKICVIQDRITKTLIGAGEQLNGLYFFRGTETAAAIRHMESPSIDIWHRRLGHPSSKAMKMLKFPDFSSSVFDSKACDICIHAKQTRDSFPLSSNKTSFAFELIHCDLWGPYRTTSLCGSRYFLTILDDYSRAVWIYLLPSKQTAPTHLKNFLALVERQFSSRVRTIRSDNGSEFICLSDFFAQQGIIHETSCVGTPQQNGRVERKHRHILNVARALLFQANLPVEFWGYCALAAAYLINRTPTTLLQGKTPFEMIYNRPPPMDHIRVFGCLCYVHNQKHGGDKFASRSTKSIFVGYPFGKKGWRVYNIETGTVSVSRDVVFNESAFHYESAPSTTSLDIPLSLSHFDDVNELNENTEAVNSSSPLPTNDVTPQAENSDQITREIIDSLQPSPSSSPTSNSHDEEQNLEPVESDGTSVSSEDDQATELASAIVSNDVTETEPEQLGFGFRKKKPPVKFADYVAHLLYTPHPSATPYPIDNFLSSSQFSEKYQKFLFAITSAVEPKHYKDAVEDENWRFAIKDEIVALEDNGTWTIEDLPQGKKALGCKWVFRLKFNSDGSLERHKARLVVLGNFQTEGIDYNETFAPVAKMVTVRSFLQQAASLDWEVHQMDVHNAFLHGDLDEEVYMQLPPGFRGSDKNKVCRLRKSLYGLKQAPRCWFAKLVTALVEYGFEKNEADHSLFALDNGHDRLHVLVYVDDLIITGNSLRVIQGFKDYLRTCFHMKDLGISQYFLGIELARSPEGIYLCQRKYALDIIAETGLLGVKPVAFPLQQNHQLALADGDLLPDPSRYRRLVGRLIYLGVTRPEISYAIHILSQFMHAPRVEHWEAALRVVRYIKNSPGQGILLRSNTELTLSAWCDSDYAGCPLTSRSLTGWFIQLGGSPISWKTKKHDHVSRSSCEAEYRAMADTVSELLWLRKLMPVLGIDCSQPITLHSDSLSAIQLAANPVYHARTKHVGKDVHFVRDEIVNGVIKTKHVSTTSQLADIMTKALGRREFESFLSKLVKNDFLSFVGTTKERLGTLDSVITGLKNGIFPKKPGNPDDINALRRDVTDLMQKLRSEDAHAIPWDTRMKWVKKVCDQLVKVTLGVDLAGSLGPTVYTLREDAWDLSEQLIIERDRERARRDASSNLHSK</sequence>
<dbReference type="GO" id="GO:0008270">
    <property type="term" value="F:zinc ion binding"/>
    <property type="evidence" value="ECO:0007669"/>
    <property type="project" value="UniProtKB-KW"/>
</dbReference>
<dbReference type="InterPro" id="IPR001878">
    <property type="entry name" value="Znf_CCHC"/>
</dbReference>
<evidence type="ECO:0000313" key="9">
    <source>
        <dbReference type="Proteomes" id="UP000694240"/>
    </source>
</evidence>
<feature type="region of interest" description="Disordered" evidence="5">
    <location>
        <begin position="794"/>
        <end position="813"/>
    </location>
</feature>
<feature type="domain" description="CCHC-type" evidence="6">
    <location>
        <begin position="221"/>
        <end position="234"/>
    </location>
</feature>
<evidence type="ECO:0000259" key="6">
    <source>
        <dbReference type="PROSITE" id="PS50158"/>
    </source>
</evidence>
<evidence type="ECO:0000256" key="2">
    <source>
        <dbReference type="ARBA" id="ARBA00022723"/>
    </source>
</evidence>
<dbReference type="InterPro" id="IPR057670">
    <property type="entry name" value="SH3_retrovirus"/>
</dbReference>
<dbReference type="CDD" id="cd09272">
    <property type="entry name" value="RNase_HI_RT_Ty1"/>
    <property type="match status" value="1"/>
</dbReference>
<comment type="caution">
    <text evidence="8">The sequence shown here is derived from an EMBL/GenBank/DDBJ whole genome shotgun (WGS) entry which is preliminary data.</text>
</comment>
<dbReference type="GO" id="GO:0003676">
    <property type="term" value="F:nucleic acid binding"/>
    <property type="evidence" value="ECO:0007669"/>
    <property type="project" value="InterPro"/>
</dbReference>
<evidence type="ECO:0000256" key="4">
    <source>
        <dbReference type="PROSITE-ProRule" id="PRU00047"/>
    </source>
</evidence>
<feature type="region of interest" description="Disordered" evidence="5">
    <location>
        <begin position="825"/>
        <end position="862"/>
    </location>
</feature>
<proteinExistence type="predicted"/>
<dbReference type="GO" id="GO:0008233">
    <property type="term" value="F:peptidase activity"/>
    <property type="evidence" value="ECO:0007669"/>
    <property type="project" value="UniProtKB-KW"/>
</dbReference>
<name>A0A8T1Z2M1_9BRAS</name>
<dbReference type="PANTHER" id="PTHR42648">
    <property type="entry name" value="TRANSPOSASE, PUTATIVE-RELATED"/>
    <property type="match status" value="1"/>
</dbReference>
<dbReference type="Pfam" id="PF07727">
    <property type="entry name" value="RVT_2"/>
    <property type="match status" value="1"/>
</dbReference>
<dbReference type="Pfam" id="PF13976">
    <property type="entry name" value="gag_pre-integrs"/>
    <property type="match status" value="1"/>
</dbReference>
<evidence type="ECO:0000256" key="5">
    <source>
        <dbReference type="SAM" id="MobiDB-lite"/>
    </source>
</evidence>
<dbReference type="InterPro" id="IPR001584">
    <property type="entry name" value="Integrase_cat-core"/>
</dbReference>
<dbReference type="GO" id="GO:0015074">
    <property type="term" value="P:DNA integration"/>
    <property type="evidence" value="ECO:0007669"/>
    <property type="project" value="InterPro"/>
</dbReference>
<keyword evidence="9" id="KW-1185">Reference proteome</keyword>
<accession>A0A8T1Z2M1</accession>
<dbReference type="Pfam" id="PF22936">
    <property type="entry name" value="Pol_BBD"/>
    <property type="match status" value="1"/>
</dbReference>
<dbReference type="PROSITE" id="PS50158">
    <property type="entry name" value="ZF_CCHC"/>
    <property type="match status" value="1"/>
</dbReference>
<dbReference type="GO" id="GO:0006508">
    <property type="term" value="P:proteolysis"/>
    <property type="evidence" value="ECO:0007669"/>
    <property type="project" value="UniProtKB-KW"/>
</dbReference>
<organism evidence="8 9">
    <name type="scientific">Arabidopsis thaliana x Arabidopsis arenosa</name>
    <dbReference type="NCBI Taxonomy" id="1240361"/>
    <lineage>
        <taxon>Eukaryota</taxon>
        <taxon>Viridiplantae</taxon>
        <taxon>Streptophyta</taxon>
        <taxon>Embryophyta</taxon>
        <taxon>Tracheophyta</taxon>
        <taxon>Spermatophyta</taxon>
        <taxon>Magnoliopsida</taxon>
        <taxon>eudicotyledons</taxon>
        <taxon>Gunneridae</taxon>
        <taxon>Pentapetalae</taxon>
        <taxon>rosids</taxon>
        <taxon>malvids</taxon>
        <taxon>Brassicales</taxon>
        <taxon>Brassicaceae</taxon>
        <taxon>Camelineae</taxon>
        <taxon>Arabidopsis</taxon>
    </lineage>
</organism>
<dbReference type="InterPro" id="IPR025724">
    <property type="entry name" value="GAG-pre-integrase_dom"/>
</dbReference>
<dbReference type="Pfam" id="PF00665">
    <property type="entry name" value="rve"/>
    <property type="match status" value="1"/>
</dbReference>
<feature type="domain" description="Integrase catalytic" evidence="7">
    <location>
        <begin position="524"/>
        <end position="697"/>
    </location>
</feature>
<reference evidence="8 9" key="1">
    <citation type="submission" date="2020-12" db="EMBL/GenBank/DDBJ databases">
        <title>Concerted genomic and epigenomic changes stabilize Arabidopsis allopolyploids.</title>
        <authorList>
            <person name="Chen Z."/>
        </authorList>
    </citation>
    <scope>NUCLEOTIDE SEQUENCE [LARGE SCALE GENOMIC DNA]</scope>
    <source>
        <strain evidence="8">Allo738</strain>
        <tissue evidence="8">Leaf</tissue>
    </source>
</reference>
<evidence type="ECO:0000256" key="3">
    <source>
        <dbReference type="ARBA" id="ARBA00022801"/>
    </source>
</evidence>
<evidence type="ECO:0000259" key="7">
    <source>
        <dbReference type="PROSITE" id="PS50994"/>
    </source>
</evidence>
<dbReference type="PROSITE" id="PS50994">
    <property type="entry name" value="INTEGRASE"/>
    <property type="match status" value="1"/>
</dbReference>
<evidence type="ECO:0000313" key="8">
    <source>
        <dbReference type="EMBL" id="KAG7552508.1"/>
    </source>
</evidence>
<dbReference type="Pfam" id="PF25597">
    <property type="entry name" value="SH3_retrovirus"/>
    <property type="match status" value="1"/>
</dbReference>
<keyword evidence="2" id="KW-0479">Metal-binding</keyword>
<dbReference type="InterPro" id="IPR013103">
    <property type="entry name" value="RVT_2"/>
</dbReference>
<dbReference type="InterPro" id="IPR054722">
    <property type="entry name" value="PolX-like_BBD"/>
</dbReference>
<dbReference type="InterPro" id="IPR039537">
    <property type="entry name" value="Retrotran_Ty1/copia-like"/>
</dbReference>
<dbReference type="PANTHER" id="PTHR42648:SF31">
    <property type="entry name" value="RNA-DIRECTED DNA POLYMERASE"/>
    <property type="match status" value="1"/>
</dbReference>